<dbReference type="EMBL" id="BAAATE010000004">
    <property type="protein sequence ID" value="GAA2653162.1"/>
    <property type="molecule type" value="Genomic_DNA"/>
</dbReference>
<evidence type="ECO:0000313" key="3">
    <source>
        <dbReference type="Proteomes" id="UP001501666"/>
    </source>
</evidence>
<evidence type="ECO:0000313" key="2">
    <source>
        <dbReference type="EMBL" id="GAA2653162.1"/>
    </source>
</evidence>
<keyword evidence="3" id="KW-1185">Reference proteome</keyword>
<reference evidence="3" key="1">
    <citation type="journal article" date="2019" name="Int. J. Syst. Evol. Microbiol.">
        <title>The Global Catalogue of Microorganisms (GCM) 10K type strain sequencing project: providing services to taxonomists for standard genome sequencing and annotation.</title>
        <authorList>
            <consortium name="The Broad Institute Genomics Platform"/>
            <consortium name="The Broad Institute Genome Sequencing Center for Infectious Disease"/>
            <person name="Wu L."/>
            <person name="Ma J."/>
        </authorList>
    </citation>
    <scope>NUCLEOTIDE SEQUENCE [LARGE SCALE GENOMIC DNA]</scope>
    <source>
        <strain evidence="3">JCM 6835</strain>
    </source>
</reference>
<name>A0ABP6DZM7_9ACTN</name>
<proteinExistence type="predicted"/>
<feature type="region of interest" description="Disordered" evidence="1">
    <location>
        <begin position="42"/>
        <end position="107"/>
    </location>
</feature>
<feature type="compositionally biased region" description="Basic and acidic residues" evidence="1">
    <location>
        <begin position="88"/>
        <end position="107"/>
    </location>
</feature>
<protein>
    <submittedName>
        <fullName evidence="2">Uncharacterized protein</fullName>
    </submittedName>
</protein>
<organism evidence="2 3">
    <name type="scientific">Nonomuraea recticatena</name>
    <dbReference type="NCBI Taxonomy" id="46178"/>
    <lineage>
        <taxon>Bacteria</taxon>
        <taxon>Bacillati</taxon>
        <taxon>Actinomycetota</taxon>
        <taxon>Actinomycetes</taxon>
        <taxon>Streptosporangiales</taxon>
        <taxon>Streptosporangiaceae</taxon>
        <taxon>Nonomuraea</taxon>
    </lineage>
</organism>
<comment type="caution">
    <text evidence="2">The sequence shown here is derived from an EMBL/GenBank/DDBJ whole genome shotgun (WGS) entry which is preliminary data.</text>
</comment>
<dbReference type="Proteomes" id="UP001501666">
    <property type="component" value="Unassembled WGS sequence"/>
</dbReference>
<accession>A0ABP6DZM7</accession>
<evidence type="ECO:0000256" key="1">
    <source>
        <dbReference type="SAM" id="MobiDB-lite"/>
    </source>
</evidence>
<gene>
    <name evidence="2" type="ORF">GCM10010412_021030</name>
</gene>
<sequence>MHPAGDPADERANGLHPAFPSWRQLLKSYLLRRWPVARLGSFSSPVRAAGWGDGGITGGHHAEKAGTPPLEQAHAAGGGDEQEGSGQEDDRQDGHPPRSPGDRADNA</sequence>